<evidence type="ECO:0000256" key="8">
    <source>
        <dbReference type="ARBA" id="ARBA00022989"/>
    </source>
</evidence>
<dbReference type="InterPro" id="IPR026082">
    <property type="entry name" value="ABCA"/>
</dbReference>
<accession>A0AAW2YVQ1</accession>
<feature type="transmembrane region" description="Helical" evidence="10">
    <location>
        <begin position="286"/>
        <end position="303"/>
    </location>
</feature>
<dbReference type="InterPro" id="IPR013525">
    <property type="entry name" value="ABC2_TM"/>
</dbReference>
<dbReference type="EMBL" id="JAOPGA020000683">
    <property type="protein sequence ID" value="KAL0480734.1"/>
    <property type="molecule type" value="Genomic_DNA"/>
</dbReference>
<evidence type="ECO:0000256" key="4">
    <source>
        <dbReference type="ARBA" id="ARBA00022692"/>
    </source>
</evidence>
<dbReference type="SUPFAM" id="SSF52540">
    <property type="entry name" value="P-loop containing nucleoside triphosphate hydrolases"/>
    <property type="match status" value="1"/>
</dbReference>
<evidence type="ECO:0000259" key="11">
    <source>
        <dbReference type="PROSITE" id="PS50893"/>
    </source>
</evidence>
<dbReference type="FunFam" id="3.40.50.300:FF:000335">
    <property type="entry name" value="ATP binding cassette subfamily A member 5"/>
    <property type="match status" value="1"/>
</dbReference>
<evidence type="ECO:0000256" key="10">
    <source>
        <dbReference type="SAM" id="Phobius"/>
    </source>
</evidence>
<sequence length="797" mass="89852">MLYTPNFTNYDPMTVPFFAKQNSSDETDDLLLNNLNFLAAINSRSVLRSTPEYLFMLPDATFALSKYNATNFDYTVQVNDNLNFQRYTFATSESSITMNRARAVANMNAAYVNNRTRRRAAATFGPLPYTVPGFSIDVILLVTAALMPAALSFLMPIFAFTLVLEKEKKLREMMKIMGMNGNIYWLVNYLFDFLLYVIVCLAFVVVQLMFRARLFMQTSPLLLFLMLFLWGQALIAAGFLISTVFRRASAASLFGYLLNILSMIGALVLCLSVYDVNTSPAGWFWAYPYFCFYRVIFVMVVNCSQLKCVQGFDYSTGTWYGGDIGLAFFALSMEIIFMAILAWYFNRVIPQEFGIADHPLFFLKPIKQFFVWIFRKVQGRCMKTQPINVNLDSPKEITTPESPQQEKLRHPSVYSHEGAIAKGLFDGEPLIINKLTKRYPTGKVALKGLTFAVRKGECYGLLGPNGAGKSTMMSILYGLFPPTGGDALVAGYDLKHIPEIQRNIGVSMQFDVLWESMTVSEHLMFYARLKGVREVTAHVKELIAAVSLEKKANAYAGSLSGGMKRRLSLAIAMIGSPLVVFLDEPTTGLDPQSKRHVWKCISSFQKNRAMVLTTHDMDEAAALCARYGMLCDGQLRFDGTQQELRNNFSHQYKFRLDVTFDVSRQQDVIDYVKEASGKECEPIQDEGRQQPGRMSFGLAQDVQISEVWSAMQSIEAKERGGIKEWSLGQMSMETLFIKLVQSEAEVDKKNFVPKLTKWDKIKNAFKSKKQSLGNTKNPVADVPVVNNVELLDVSDNV</sequence>
<feature type="transmembrane region" description="Helical" evidence="10">
    <location>
        <begin position="138"/>
        <end position="164"/>
    </location>
</feature>
<dbReference type="Proteomes" id="UP001431209">
    <property type="component" value="Unassembled WGS sequence"/>
</dbReference>
<dbReference type="Pfam" id="PF00005">
    <property type="entry name" value="ABC_tran"/>
    <property type="match status" value="1"/>
</dbReference>
<comment type="subcellular location">
    <subcellularLocation>
        <location evidence="1">Membrane</location>
        <topology evidence="1">Multi-pass membrane protein</topology>
    </subcellularLocation>
</comment>
<keyword evidence="13" id="KW-1185">Reference proteome</keyword>
<feature type="domain" description="ABC transporter" evidence="11">
    <location>
        <begin position="430"/>
        <end position="657"/>
    </location>
</feature>
<feature type="transmembrane region" description="Helical" evidence="10">
    <location>
        <begin position="324"/>
        <end position="345"/>
    </location>
</feature>
<evidence type="ECO:0000256" key="2">
    <source>
        <dbReference type="ARBA" id="ARBA00008869"/>
    </source>
</evidence>
<keyword evidence="6" id="KW-0547">Nucleotide-binding</keyword>
<feature type="transmembrane region" description="Helical" evidence="10">
    <location>
        <begin position="222"/>
        <end position="241"/>
    </location>
</feature>
<dbReference type="Gene3D" id="3.40.50.300">
    <property type="entry name" value="P-loop containing nucleotide triphosphate hydrolases"/>
    <property type="match status" value="1"/>
</dbReference>
<keyword evidence="9 10" id="KW-0472">Membrane</keyword>
<evidence type="ECO:0000256" key="3">
    <source>
        <dbReference type="ARBA" id="ARBA00022448"/>
    </source>
</evidence>
<dbReference type="PROSITE" id="PS00211">
    <property type="entry name" value="ABC_TRANSPORTER_1"/>
    <property type="match status" value="1"/>
</dbReference>
<dbReference type="PROSITE" id="PS50893">
    <property type="entry name" value="ABC_TRANSPORTER_2"/>
    <property type="match status" value="1"/>
</dbReference>
<dbReference type="PANTHER" id="PTHR19229:SF36">
    <property type="entry name" value="ATP-BINDING CASSETTE SUB-FAMILY A MEMBER 2"/>
    <property type="match status" value="1"/>
</dbReference>
<comment type="caution">
    <text evidence="12">The sequence shown here is derived from an EMBL/GenBank/DDBJ whole genome shotgun (WGS) entry which is preliminary data.</text>
</comment>
<dbReference type="Pfam" id="PF12698">
    <property type="entry name" value="ABC2_membrane_3"/>
    <property type="match status" value="1"/>
</dbReference>
<evidence type="ECO:0000256" key="1">
    <source>
        <dbReference type="ARBA" id="ARBA00004141"/>
    </source>
</evidence>
<dbReference type="InterPro" id="IPR003593">
    <property type="entry name" value="AAA+_ATPase"/>
</dbReference>
<dbReference type="InterPro" id="IPR017871">
    <property type="entry name" value="ABC_transporter-like_CS"/>
</dbReference>
<dbReference type="SMART" id="SM00382">
    <property type="entry name" value="AAA"/>
    <property type="match status" value="1"/>
</dbReference>
<dbReference type="GO" id="GO:0016020">
    <property type="term" value="C:membrane"/>
    <property type="evidence" value="ECO:0007669"/>
    <property type="project" value="UniProtKB-SubCell"/>
</dbReference>
<keyword evidence="5" id="KW-0677">Repeat</keyword>
<dbReference type="InterPro" id="IPR027417">
    <property type="entry name" value="P-loop_NTPase"/>
</dbReference>
<evidence type="ECO:0000313" key="12">
    <source>
        <dbReference type="EMBL" id="KAL0480734.1"/>
    </source>
</evidence>
<keyword evidence="3" id="KW-0813">Transport</keyword>
<comment type="similarity">
    <text evidence="2">Belongs to the ABC transporter superfamily. ABCA family.</text>
</comment>
<proteinExistence type="inferred from homology"/>
<dbReference type="GO" id="GO:0005319">
    <property type="term" value="F:lipid transporter activity"/>
    <property type="evidence" value="ECO:0007669"/>
    <property type="project" value="TreeGrafter"/>
</dbReference>
<dbReference type="AlphaFoldDB" id="A0AAW2YVQ1"/>
<keyword evidence="7" id="KW-0067">ATP-binding</keyword>
<dbReference type="GO" id="GO:0016887">
    <property type="term" value="F:ATP hydrolysis activity"/>
    <property type="evidence" value="ECO:0007669"/>
    <property type="project" value="InterPro"/>
</dbReference>
<name>A0AAW2YVQ1_9EUKA</name>
<feature type="transmembrane region" description="Helical" evidence="10">
    <location>
        <begin position="185"/>
        <end position="210"/>
    </location>
</feature>
<dbReference type="InterPro" id="IPR003439">
    <property type="entry name" value="ABC_transporter-like_ATP-bd"/>
</dbReference>
<dbReference type="PANTHER" id="PTHR19229">
    <property type="entry name" value="ATP-BINDING CASSETTE TRANSPORTER SUBFAMILY A ABCA"/>
    <property type="match status" value="1"/>
</dbReference>
<evidence type="ECO:0000256" key="6">
    <source>
        <dbReference type="ARBA" id="ARBA00022741"/>
    </source>
</evidence>
<evidence type="ECO:0000256" key="5">
    <source>
        <dbReference type="ARBA" id="ARBA00022737"/>
    </source>
</evidence>
<keyword evidence="4 10" id="KW-0812">Transmembrane</keyword>
<gene>
    <name evidence="12" type="ORF">AKO1_007010</name>
</gene>
<reference evidence="12 13" key="1">
    <citation type="submission" date="2024-03" db="EMBL/GenBank/DDBJ databases">
        <title>The Acrasis kona genome and developmental transcriptomes reveal deep origins of eukaryotic multicellular pathways.</title>
        <authorList>
            <person name="Sheikh S."/>
            <person name="Fu C.-J."/>
            <person name="Brown M.W."/>
            <person name="Baldauf S.L."/>
        </authorList>
    </citation>
    <scope>NUCLEOTIDE SEQUENCE [LARGE SCALE GENOMIC DNA]</scope>
    <source>
        <strain evidence="12 13">ATCC MYA-3509</strain>
    </source>
</reference>
<evidence type="ECO:0000313" key="13">
    <source>
        <dbReference type="Proteomes" id="UP001431209"/>
    </source>
</evidence>
<evidence type="ECO:0000256" key="7">
    <source>
        <dbReference type="ARBA" id="ARBA00022840"/>
    </source>
</evidence>
<dbReference type="GO" id="GO:0140359">
    <property type="term" value="F:ABC-type transporter activity"/>
    <property type="evidence" value="ECO:0007669"/>
    <property type="project" value="InterPro"/>
</dbReference>
<organism evidence="12 13">
    <name type="scientific">Acrasis kona</name>
    <dbReference type="NCBI Taxonomy" id="1008807"/>
    <lineage>
        <taxon>Eukaryota</taxon>
        <taxon>Discoba</taxon>
        <taxon>Heterolobosea</taxon>
        <taxon>Tetramitia</taxon>
        <taxon>Eutetramitia</taxon>
        <taxon>Acrasidae</taxon>
        <taxon>Acrasis</taxon>
    </lineage>
</organism>
<evidence type="ECO:0000256" key="9">
    <source>
        <dbReference type="ARBA" id="ARBA00023136"/>
    </source>
</evidence>
<dbReference type="CDD" id="cd03263">
    <property type="entry name" value="ABC_subfamily_A"/>
    <property type="match status" value="1"/>
</dbReference>
<protein>
    <recommendedName>
        <fullName evidence="11">ABC transporter domain-containing protein</fullName>
    </recommendedName>
</protein>
<feature type="transmembrane region" description="Helical" evidence="10">
    <location>
        <begin position="253"/>
        <end position="274"/>
    </location>
</feature>
<keyword evidence="8 10" id="KW-1133">Transmembrane helix</keyword>
<dbReference type="GO" id="GO:0005524">
    <property type="term" value="F:ATP binding"/>
    <property type="evidence" value="ECO:0007669"/>
    <property type="project" value="UniProtKB-KW"/>
</dbReference>